<accession>A0A0F9M8V9</accession>
<reference evidence="1" key="1">
    <citation type="journal article" date="2015" name="Nature">
        <title>Complex archaea that bridge the gap between prokaryotes and eukaryotes.</title>
        <authorList>
            <person name="Spang A."/>
            <person name="Saw J.H."/>
            <person name="Jorgensen S.L."/>
            <person name="Zaremba-Niedzwiedzka K."/>
            <person name="Martijn J."/>
            <person name="Lind A.E."/>
            <person name="van Eijk R."/>
            <person name="Schleper C."/>
            <person name="Guy L."/>
            <person name="Ettema T.J."/>
        </authorList>
    </citation>
    <scope>NUCLEOTIDE SEQUENCE</scope>
</reference>
<protein>
    <submittedName>
        <fullName evidence="1">Uncharacterized protein</fullName>
    </submittedName>
</protein>
<name>A0A0F9M8V9_9ZZZZ</name>
<proteinExistence type="predicted"/>
<evidence type="ECO:0000313" key="1">
    <source>
        <dbReference type="EMBL" id="KKN03880.1"/>
    </source>
</evidence>
<sequence>MIIAFDIDSEAFVHDDNAINYTVQLMLDSLRCEELEVHGVKTDIAEITEEIEVVWDKEAEN</sequence>
<organism evidence="1">
    <name type="scientific">marine sediment metagenome</name>
    <dbReference type="NCBI Taxonomy" id="412755"/>
    <lineage>
        <taxon>unclassified sequences</taxon>
        <taxon>metagenomes</taxon>
        <taxon>ecological metagenomes</taxon>
    </lineage>
</organism>
<comment type="caution">
    <text evidence="1">The sequence shown here is derived from an EMBL/GenBank/DDBJ whole genome shotgun (WGS) entry which is preliminary data.</text>
</comment>
<dbReference type="EMBL" id="LAZR01004984">
    <property type="protein sequence ID" value="KKN03880.1"/>
    <property type="molecule type" value="Genomic_DNA"/>
</dbReference>
<dbReference type="AlphaFoldDB" id="A0A0F9M8V9"/>
<gene>
    <name evidence="1" type="ORF">LCGC14_1103100</name>
</gene>